<organism evidence="2 3">
    <name type="scientific">Austropuccinia psidii MF-1</name>
    <dbReference type="NCBI Taxonomy" id="1389203"/>
    <lineage>
        <taxon>Eukaryota</taxon>
        <taxon>Fungi</taxon>
        <taxon>Dikarya</taxon>
        <taxon>Basidiomycota</taxon>
        <taxon>Pucciniomycotina</taxon>
        <taxon>Pucciniomycetes</taxon>
        <taxon>Pucciniales</taxon>
        <taxon>Sphaerophragmiaceae</taxon>
        <taxon>Austropuccinia</taxon>
    </lineage>
</organism>
<sequence length="292" mass="32874">MPVQHSPPPKNKRSQIHQAVLTPTARVPPECIPSVHQLSPNLDRGPPMEEQHPAEEESIHQGPRRRSGEAEDEEGEESVEGKESEITEVAAALAGAPEASEVPNLAPSNQPLVSQAETNFLKMMDQMTQFMGPLTQAVDSKDTSKAPEFNTPSMKAPDSLYVAKAYKLRGCMQSCQFIFCNDPENFFSDRKKVFYSISFLTGSTGKCIEPYLSNISKEDPTYLLNNWQLFGTQLFTLFGDPNEVRKANKELENFRMKKIGQVSLYIEDFRSLMSRIGEWGKRAYIHVCKVWI</sequence>
<gene>
    <name evidence="2" type="ORF">O181_013565</name>
</gene>
<dbReference type="OrthoDB" id="4769838at2759"/>
<proteinExistence type="predicted"/>
<dbReference type="Proteomes" id="UP000765509">
    <property type="component" value="Unassembled WGS sequence"/>
</dbReference>
<evidence type="ECO:0000313" key="2">
    <source>
        <dbReference type="EMBL" id="MBW0473850.1"/>
    </source>
</evidence>
<dbReference type="AlphaFoldDB" id="A0A9Q3C049"/>
<evidence type="ECO:0008006" key="4">
    <source>
        <dbReference type="Google" id="ProtNLM"/>
    </source>
</evidence>
<protein>
    <recommendedName>
        <fullName evidence="4">Retrotransposon gag domain-containing protein</fullName>
    </recommendedName>
</protein>
<dbReference type="EMBL" id="AVOT02003559">
    <property type="protein sequence ID" value="MBW0473850.1"/>
    <property type="molecule type" value="Genomic_DNA"/>
</dbReference>
<comment type="caution">
    <text evidence="2">The sequence shown here is derived from an EMBL/GenBank/DDBJ whole genome shotgun (WGS) entry which is preliminary data.</text>
</comment>
<feature type="compositionally biased region" description="Basic and acidic residues" evidence="1">
    <location>
        <begin position="46"/>
        <end position="59"/>
    </location>
</feature>
<name>A0A9Q3C049_9BASI</name>
<accession>A0A9Q3C049</accession>
<reference evidence="2" key="1">
    <citation type="submission" date="2021-03" db="EMBL/GenBank/DDBJ databases">
        <title>Draft genome sequence of rust myrtle Austropuccinia psidii MF-1, a brazilian biotype.</title>
        <authorList>
            <person name="Quecine M.C."/>
            <person name="Pachon D.M.R."/>
            <person name="Bonatelli M.L."/>
            <person name="Correr F.H."/>
            <person name="Franceschini L.M."/>
            <person name="Leite T.F."/>
            <person name="Margarido G.R.A."/>
            <person name="Almeida C.A."/>
            <person name="Ferrarezi J.A."/>
            <person name="Labate C.A."/>
        </authorList>
    </citation>
    <scope>NUCLEOTIDE SEQUENCE</scope>
    <source>
        <strain evidence="2">MF-1</strain>
    </source>
</reference>
<keyword evidence="3" id="KW-1185">Reference proteome</keyword>
<evidence type="ECO:0000256" key="1">
    <source>
        <dbReference type="SAM" id="MobiDB-lite"/>
    </source>
</evidence>
<feature type="region of interest" description="Disordered" evidence="1">
    <location>
        <begin position="1"/>
        <end position="84"/>
    </location>
</feature>
<evidence type="ECO:0000313" key="3">
    <source>
        <dbReference type="Proteomes" id="UP000765509"/>
    </source>
</evidence>